<feature type="chain" id="PRO_5046882274" evidence="2">
    <location>
        <begin position="25"/>
        <end position="151"/>
    </location>
</feature>
<feature type="region of interest" description="Disordered" evidence="1">
    <location>
        <begin position="25"/>
        <end position="67"/>
    </location>
</feature>
<feature type="signal peptide" evidence="2">
    <location>
        <begin position="1"/>
        <end position="24"/>
    </location>
</feature>
<dbReference type="EMBL" id="CP089983">
    <property type="protein sequence ID" value="WXB05419.1"/>
    <property type="molecule type" value="Genomic_DNA"/>
</dbReference>
<organism evidence="3 4">
    <name type="scientific">Pendulispora rubella</name>
    <dbReference type="NCBI Taxonomy" id="2741070"/>
    <lineage>
        <taxon>Bacteria</taxon>
        <taxon>Pseudomonadati</taxon>
        <taxon>Myxococcota</taxon>
        <taxon>Myxococcia</taxon>
        <taxon>Myxococcales</taxon>
        <taxon>Sorangiineae</taxon>
        <taxon>Pendulisporaceae</taxon>
        <taxon>Pendulispora</taxon>
    </lineage>
</organism>
<dbReference type="SUPFAM" id="SSF74653">
    <property type="entry name" value="TolA/TonB C-terminal domain"/>
    <property type="match status" value="1"/>
</dbReference>
<dbReference type="Proteomes" id="UP001374803">
    <property type="component" value="Chromosome"/>
</dbReference>
<accession>A0ABZ2L3C0</accession>
<evidence type="ECO:0000313" key="4">
    <source>
        <dbReference type="Proteomes" id="UP001374803"/>
    </source>
</evidence>
<proteinExistence type="predicted"/>
<keyword evidence="2" id="KW-0732">Signal</keyword>
<sequence>MGTEKSSHRVAAALAFAAASAACAGETATAPPPSTRPWACLANAPPHPEPRTESGEEIPANEITPPREVPALTRVMKSTLPAALPEGPVYLAARCTIHTDGTASDCTMICSHPGYDALVLEKLSTQRYVPATYRGRPIELVSTFTYRLLGP</sequence>
<reference evidence="3" key="1">
    <citation type="submission" date="2021-12" db="EMBL/GenBank/DDBJ databases">
        <title>Discovery of the Pendulisporaceae a myxobacterial family with distinct sporulation behavior and unique specialized metabolism.</title>
        <authorList>
            <person name="Garcia R."/>
            <person name="Popoff A."/>
            <person name="Bader C.D."/>
            <person name="Loehr J."/>
            <person name="Walesch S."/>
            <person name="Walt C."/>
            <person name="Boldt J."/>
            <person name="Bunk B."/>
            <person name="Haeckl F.J.F.P.J."/>
            <person name="Gunesch A.P."/>
            <person name="Birkelbach J."/>
            <person name="Nuebel U."/>
            <person name="Pietschmann T."/>
            <person name="Bach T."/>
            <person name="Mueller R."/>
        </authorList>
    </citation>
    <scope>NUCLEOTIDE SEQUENCE</scope>
    <source>
        <strain evidence="3">MSr11367</strain>
    </source>
</reference>
<gene>
    <name evidence="3" type="ORF">LVJ94_52060</name>
</gene>
<dbReference type="RefSeq" id="WP_394835065.1">
    <property type="nucleotide sequence ID" value="NZ_CP089929.1"/>
</dbReference>
<keyword evidence="4" id="KW-1185">Reference proteome</keyword>
<evidence type="ECO:0000313" key="3">
    <source>
        <dbReference type="EMBL" id="WXB05419.1"/>
    </source>
</evidence>
<evidence type="ECO:0000256" key="1">
    <source>
        <dbReference type="SAM" id="MobiDB-lite"/>
    </source>
</evidence>
<evidence type="ECO:0000256" key="2">
    <source>
        <dbReference type="SAM" id="SignalP"/>
    </source>
</evidence>
<dbReference type="PROSITE" id="PS51257">
    <property type="entry name" value="PROKAR_LIPOPROTEIN"/>
    <property type="match status" value="1"/>
</dbReference>
<name>A0ABZ2L3C0_9BACT</name>
<protein>
    <submittedName>
        <fullName evidence="3">Energy transducer TonB</fullName>
    </submittedName>
</protein>